<evidence type="ECO:0000313" key="2">
    <source>
        <dbReference type="RefSeq" id="XP_040940794.1"/>
    </source>
</evidence>
<dbReference type="Proteomes" id="UP000818029">
    <property type="component" value="Chromosome A13"/>
</dbReference>
<reference evidence="1" key="1">
    <citation type="journal article" date="2020" name="Nat. Genet.">
        <title>Genomic diversifications of five Gossypium allopolyploid species and their impact on cotton improvement.</title>
        <authorList>
            <person name="Chen Z.J."/>
            <person name="Sreedasyam A."/>
            <person name="Ando A."/>
            <person name="Song Q."/>
            <person name="De Santiago L.M."/>
            <person name="Hulse-Kemp A.M."/>
            <person name="Ding M."/>
            <person name="Ye W."/>
            <person name="Kirkbride R.C."/>
            <person name="Jenkins J."/>
            <person name="Plott C."/>
            <person name="Lovell J."/>
            <person name="Lin Y.M."/>
            <person name="Vaughn R."/>
            <person name="Liu B."/>
            <person name="Simpson S."/>
            <person name="Scheffler B.E."/>
            <person name="Wen L."/>
            <person name="Saski C.A."/>
            <person name="Grover C.E."/>
            <person name="Hu G."/>
            <person name="Conover J.L."/>
            <person name="Carlson J.W."/>
            <person name="Shu S."/>
            <person name="Boston L.B."/>
            <person name="Williams M."/>
            <person name="Peterson D.G."/>
            <person name="McGee K."/>
            <person name="Jones D.C."/>
            <person name="Wendel J.F."/>
            <person name="Stelly D.M."/>
            <person name="Grimwood J."/>
            <person name="Schmutz J."/>
        </authorList>
    </citation>
    <scope>NUCLEOTIDE SEQUENCE [LARGE SCALE GENOMIC DNA]</scope>
    <source>
        <strain evidence="1">cv. TM-1</strain>
    </source>
</reference>
<gene>
    <name evidence="2" type="primary">LOC121212380</name>
</gene>
<evidence type="ECO:0000313" key="1">
    <source>
        <dbReference type="Proteomes" id="UP000818029"/>
    </source>
</evidence>
<keyword evidence="1" id="KW-1185">Reference proteome</keyword>
<dbReference type="GeneID" id="121212380"/>
<sequence length="115" mass="13392">MEHEACSGKWRQHSPAFDSFSLLPIFVDAIVDFLFSESRQGIKVNWDFLVYESVCTTPFKMATPEIEIHHRFFRNSIYSSFPNSSRSRKTRFKLGSGKNKYLTVKSLFSPFLVSR</sequence>
<protein>
    <submittedName>
        <fullName evidence="2">Uncharacterized protein isoform X2</fullName>
    </submittedName>
</protein>
<accession>A0ABM2ZDN4</accession>
<name>A0ABM2ZDN4_GOSHI</name>
<dbReference type="RefSeq" id="XP_040940794.1">
    <property type="nucleotide sequence ID" value="XM_041084860.1"/>
</dbReference>
<proteinExistence type="predicted"/>
<organism evidence="1 2">
    <name type="scientific">Gossypium hirsutum</name>
    <name type="common">Upland cotton</name>
    <name type="synonym">Gossypium mexicanum</name>
    <dbReference type="NCBI Taxonomy" id="3635"/>
    <lineage>
        <taxon>Eukaryota</taxon>
        <taxon>Viridiplantae</taxon>
        <taxon>Streptophyta</taxon>
        <taxon>Embryophyta</taxon>
        <taxon>Tracheophyta</taxon>
        <taxon>Spermatophyta</taxon>
        <taxon>Magnoliopsida</taxon>
        <taxon>eudicotyledons</taxon>
        <taxon>Gunneridae</taxon>
        <taxon>Pentapetalae</taxon>
        <taxon>rosids</taxon>
        <taxon>malvids</taxon>
        <taxon>Malvales</taxon>
        <taxon>Malvaceae</taxon>
        <taxon>Malvoideae</taxon>
        <taxon>Gossypium</taxon>
    </lineage>
</organism>
<reference evidence="2" key="2">
    <citation type="submission" date="2025-08" db="UniProtKB">
        <authorList>
            <consortium name="RefSeq"/>
        </authorList>
    </citation>
    <scope>IDENTIFICATION</scope>
</reference>